<dbReference type="Gramene" id="ERN01620">
    <property type="protein sequence ID" value="ERN01620"/>
    <property type="gene ID" value="AMTR_s00090p00062840"/>
</dbReference>
<gene>
    <name evidence="2" type="ORF">AMTR_s00090p00062840</name>
</gene>
<sequence length="98" mass="11220">MSWLKLRPLTQSHQKIQRQERNNESTFYKGETCDLSHKKRRQERSSPPPQDESSYDPSVKKKGFSPSGDPMAQDPAPRKSKKKIPPSTGEEPTKDRPA</sequence>
<protein>
    <submittedName>
        <fullName evidence="2">Uncharacterized protein</fullName>
    </submittedName>
</protein>
<proteinExistence type="predicted"/>
<evidence type="ECO:0000256" key="1">
    <source>
        <dbReference type="SAM" id="MobiDB-lite"/>
    </source>
</evidence>
<feature type="region of interest" description="Disordered" evidence="1">
    <location>
        <begin position="1"/>
        <end position="98"/>
    </location>
</feature>
<keyword evidence="3" id="KW-1185">Reference proteome</keyword>
<dbReference type="Proteomes" id="UP000017836">
    <property type="component" value="Unassembled WGS sequence"/>
</dbReference>
<reference evidence="3" key="1">
    <citation type="journal article" date="2013" name="Science">
        <title>The Amborella genome and the evolution of flowering plants.</title>
        <authorList>
            <consortium name="Amborella Genome Project"/>
        </authorList>
    </citation>
    <scope>NUCLEOTIDE SEQUENCE [LARGE SCALE GENOMIC DNA]</scope>
</reference>
<dbReference type="HOGENOM" id="CLU_2336462_0_0_1"/>
<dbReference type="EMBL" id="KI394757">
    <property type="protein sequence ID" value="ERN01620.1"/>
    <property type="molecule type" value="Genomic_DNA"/>
</dbReference>
<name>W1P3T4_AMBTC</name>
<evidence type="ECO:0000313" key="3">
    <source>
        <dbReference type="Proteomes" id="UP000017836"/>
    </source>
</evidence>
<evidence type="ECO:0000313" key="2">
    <source>
        <dbReference type="EMBL" id="ERN01620.1"/>
    </source>
</evidence>
<accession>W1P3T4</accession>
<organism evidence="2 3">
    <name type="scientific">Amborella trichopoda</name>
    <dbReference type="NCBI Taxonomy" id="13333"/>
    <lineage>
        <taxon>Eukaryota</taxon>
        <taxon>Viridiplantae</taxon>
        <taxon>Streptophyta</taxon>
        <taxon>Embryophyta</taxon>
        <taxon>Tracheophyta</taxon>
        <taxon>Spermatophyta</taxon>
        <taxon>Magnoliopsida</taxon>
        <taxon>Amborellales</taxon>
        <taxon>Amborellaceae</taxon>
        <taxon>Amborella</taxon>
    </lineage>
</organism>
<dbReference type="AlphaFoldDB" id="W1P3T4"/>